<sequence>MFHLLSASVFWLSLFERFQDQLASILDTQQRTNNIIGTIATIRKFDRLLKPRSIVFQAQAFLRASRQIMRSIESPVHSSPFKEIANFLTHLIQLPHLETITFQSPTVHQQYYLALSEYVSTTRPTLPRNFEKARKDASAGMKKHDPQLAAQIVDNLESSPYSSDSVIKEAIYFYRRFLSKTKNQNELTKKHQSEKEVSDLRRQLHEEAAHQSPPSITLSSNQRGRGDKPIPVSLIPSQPPPPIPQALADTK</sequence>
<dbReference type="EMBL" id="JARBJD010000034">
    <property type="protein sequence ID" value="KAK2958923.1"/>
    <property type="molecule type" value="Genomic_DNA"/>
</dbReference>
<proteinExistence type="predicted"/>
<keyword evidence="2" id="KW-0732">Signal</keyword>
<gene>
    <name evidence="3" type="ORF">BLNAU_6172</name>
</gene>
<feature type="signal peptide" evidence="2">
    <location>
        <begin position="1"/>
        <end position="23"/>
    </location>
</feature>
<feature type="compositionally biased region" description="Polar residues" evidence="1">
    <location>
        <begin position="212"/>
        <end position="223"/>
    </location>
</feature>
<organism evidence="3 4">
    <name type="scientific">Blattamonas nauphoetae</name>
    <dbReference type="NCBI Taxonomy" id="2049346"/>
    <lineage>
        <taxon>Eukaryota</taxon>
        <taxon>Metamonada</taxon>
        <taxon>Preaxostyla</taxon>
        <taxon>Oxymonadida</taxon>
        <taxon>Blattamonas</taxon>
    </lineage>
</organism>
<name>A0ABQ9Y5A8_9EUKA</name>
<dbReference type="Proteomes" id="UP001281761">
    <property type="component" value="Unassembled WGS sequence"/>
</dbReference>
<evidence type="ECO:0000256" key="2">
    <source>
        <dbReference type="SAM" id="SignalP"/>
    </source>
</evidence>
<evidence type="ECO:0000256" key="1">
    <source>
        <dbReference type="SAM" id="MobiDB-lite"/>
    </source>
</evidence>
<reference evidence="3 4" key="1">
    <citation type="journal article" date="2022" name="bioRxiv">
        <title>Genomics of Preaxostyla Flagellates Illuminates Evolutionary Transitions and the Path Towards Mitochondrial Loss.</title>
        <authorList>
            <person name="Novak L.V.F."/>
            <person name="Treitli S.C."/>
            <person name="Pyrih J."/>
            <person name="Halakuc P."/>
            <person name="Pipaliya S.V."/>
            <person name="Vacek V."/>
            <person name="Brzon O."/>
            <person name="Soukal P."/>
            <person name="Eme L."/>
            <person name="Dacks J.B."/>
            <person name="Karnkowska A."/>
            <person name="Elias M."/>
            <person name="Hampl V."/>
        </authorList>
    </citation>
    <scope>NUCLEOTIDE SEQUENCE [LARGE SCALE GENOMIC DNA]</scope>
    <source>
        <strain evidence="3">NAU3</strain>
        <tissue evidence="3">Gut</tissue>
    </source>
</reference>
<feature type="region of interest" description="Disordered" evidence="1">
    <location>
        <begin position="185"/>
        <end position="251"/>
    </location>
</feature>
<protein>
    <submittedName>
        <fullName evidence="3">Uncharacterized protein</fullName>
    </submittedName>
</protein>
<feature type="chain" id="PRO_5046419502" evidence="2">
    <location>
        <begin position="24"/>
        <end position="251"/>
    </location>
</feature>
<keyword evidence="4" id="KW-1185">Reference proteome</keyword>
<evidence type="ECO:0000313" key="3">
    <source>
        <dbReference type="EMBL" id="KAK2958923.1"/>
    </source>
</evidence>
<evidence type="ECO:0000313" key="4">
    <source>
        <dbReference type="Proteomes" id="UP001281761"/>
    </source>
</evidence>
<feature type="compositionally biased region" description="Basic and acidic residues" evidence="1">
    <location>
        <begin position="187"/>
        <end position="209"/>
    </location>
</feature>
<comment type="caution">
    <text evidence="3">The sequence shown here is derived from an EMBL/GenBank/DDBJ whole genome shotgun (WGS) entry which is preliminary data.</text>
</comment>
<accession>A0ABQ9Y5A8</accession>